<feature type="domain" description="F-box" evidence="1">
    <location>
        <begin position="70"/>
        <end position="118"/>
    </location>
</feature>
<gene>
    <name evidence="2" type="ORF">HETIRDRAFT_320094</name>
</gene>
<dbReference type="InParanoid" id="W4K4L1"/>
<keyword evidence="3" id="KW-1185">Reference proteome</keyword>
<proteinExistence type="predicted"/>
<name>W4K4L1_HETIT</name>
<sequence>MIMCCSNWASDQFWPSVIQQRILPLIHHLSSFTEPESDGYGIRLIDQELSAIREIECDLRTRRNARTRTCTIPPEILANIFSNIFHPTDNLSWIIVTKVCRHWRQVALDHPSLWTNISTAFGDEAMIQMLARSKECVPITFEHYGRKCDFQDHILPHLHRVEKILLHDHSHAIKDILYALEQGTIPRLKSLTVSARGHFTLPLIPLLRANLQLHSVTLFDVGILLDDVPDLPLRKKDEQQIKNLRQLHLNSPDFPYPTIDQLLNVLESFPNLRGLTLSGLTLIASNSPGPLCRSVHLPCLTQLKLSGVLTDCAHLVGCLDLPQQCPITINCSISSGQEFESAMPTLAGHITRTGVSSLLFELSDMHQYHHPVIKITPCVQPVAFHGVVPKPSVIGGSLRLLFEFPNPELLRDNNGPRTRTARALWAALEPYNIQIIRIDLRDWHPLLGLADFLCSDTVRRLDVWRTPVSVPALLDPDTPPPALLGPDTPQRVVFPKLHTLSFFGYDFSALALQKPEQTPYLLALASSLERRRQSSAPVQQLIFNGCQYKQDWLDALKAVVPGCILRVDGARRLSL</sequence>
<evidence type="ECO:0000313" key="2">
    <source>
        <dbReference type="EMBL" id="ETW80270.1"/>
    </source>
</evidence>
<dbReference type="Proteomes" id="UP000030671">
    <property type="component" value="Unassembled WGS sequence"/>
</dbReference>
<dbReference type="Pfam" id="PF12937">
    <property type="entry name" value="F-box-like"/>
    <property type="match status" value="1"/>
</dbReference>
<dbReference type="KEGG" id="hir:HETIRDRAFT_320094"/>
<organism evidence="2 3">
    <name type="scientific">Heterobasidion irregulare (strain TC 32-1)</name>
    <dbReference type="NCBI Taxonomy" id="747525"/>
    <lineage>
        <taxon>Eukaryota</taxon>
        <taxon>Fungi</taxon>
        <taxon>Dikarya</taxon>
        <taxon>Basidiomycota</taxon>
        <taxon>Agaricomycotina</taxon>
        <taxon>Agaricomycetes</taxon>
        <taxon>Russulales</taxon>
        <taxon>Bondarzewiaceae</taxon>
        <taxon>Heterobasidion</taxon>
        <taxon>Heterobasidion annosum species complex</taxon>
    </lineage>
</organism>
<dbReference type="SUPFAM" id="SSF81383">
    <property type="entry name" value="F-box domain"/>
    <property type="match status" value="1"/>
</dbReference>
<dbReference type="OrthoDB" id="3172239at2759"/>
<accession>W4K4L1</accession>
<reference evidence="2 3" key="1">
    <citation type="journal article" date="2012" name="New Phytol.">
        <title>Insight into trade-off between wood decay and parasitism from the genome of a fungal forest pathogen.</title>
        <authorList>
            <person name="Olson A."/>
            <person name="Aerts A."/>
            <person name="Asiegbu F."/>
            <person name="Belbahri L."/>
            <person name="Bouzid O."/>
            <person name="Broberg A."/>
            <person name="Canback B."/>
            <person name="Coutinho P.M."/>
            <person name="Cullen D."/>
            <person name="Dalman K."/>
            <person name="Deflorio G."/>
            <person name="van Diepen L.T."/>
            <person name="Dunand C."/>
            <person name="Duplessis S."/>
            <person name="Durling M."/>
            <person name="Gonthier P."/>
            <person name="Grimwood J."/>
            <person name="Fossdal C.G."/>
            <person name="Hansson D."/>
            <person name="Henrissat B."/>
            <person name="Hietala A."/>
            <person name="Himmelstrand K."/>
            <person name="Hoffmeister D."/>
            <person name="Hogberg N."/>
            <person name="James T.Y."/>
            <person name="Karlsson M."/>
            <person name="Kohler A."/>
            <person name="Kues U."/>
            <person name="Lee Y.H."/>
            <person name="Lin Y.C."/>
            <person name="Lind M."/>
            <person name="Lindquist E."/>
            <person name="Lombard V."/>
            <person name="Lucas S."/>
            <person name="Lunden K."/>
            <person name="Morin E."/>
            <person name="Murat C."/>
            <person name="Park J."/>
            <person name="Raffaello T."/>
            <person name="Rouze P."/>
            <person name="Salamov A."/>
            <person name="Schmutz J."/>
            <person name="Solheim H."/>
            <person name="Stahlberg J."/>
            <person name="Velez H."/>
            <person name="de Vries R.P."/>
            <person name="Wiebenga A."/>
            <person name="Woodward S."/>
            <person name="Yakovlev I."/>
            <person name="Garbelotto M."/>
            <person name="Martin F."/>
            <person name="Grigoriev I.V."/>
            <person name="Stenlid J."/>
        </authorList>
    </citation>
    <scope>NUCLEOTIDE SEQUENCE [LARGE SCALE GENOMIC DNA]</scope>
    <source>
        <strain evidence="2 3">TC 32-1</strain>
    </source>
</reference>
<dbReference type="GeneID" id="20670643"/>
<dbReference type="PANTHER" id="PTHR38926:SF5">
    <property type="entry name" value="F-BOX AND LEUCINE-RICH REPEAT PROTEIN 6"/>
    <property type="match status" value="1"/>
</dbReference>
<dbReference type="SUPFAM" id="SSF52047">
    <property type="entry name" value="RNI-like"/>
    <property type="match status" value="1"/>
</dbReference>
<protein>
    <recommendedName>
        <fullName evidence="1">F-box domain-containing protein</fullName>
    </recommendedName>
</protein>
<dbReference type="HOGENOM" id="CLU_024199_2_0_1"/>
<evidence type="ECO:0000313" key="3">
    <source>
        <dbReference type="Proteomes" id="UP000030671"/>
    </source>
</evidence>
<dbReference type="InterPro" id="IPR036047">
    <property type="entry name" value="F-box-like_dom_sf"/>
</dbReference>
<dbReference type="RefSeq" id="XP_009547043.1">
    <property type="nucleotide sequence ID" value="XM_009548748.1"/>
</dbReference>
<dbReference type="AlphaFoldDB" id="W4K4L1"/>
<dbReference type="InterPro" id="IPR001810">
    <property type="entry name" value="F-box_dom"/>
</dbReference>
<dbReference type="EMBL" id="KI925459">
    <property type="protein sequence ID" value="ETW80270.1"/>
    <property type="molecule type" value="Genomic_DNA"/>
</dbReference>
<dbReference type="PANTHER" id="PTHR38926">
    <property type="entry name" value="F-BOX DOMAIN CONTAINING PROTEIN, EXPRESSED"/>
    <property type="match status" value="1"/>
</dbReference>
<evidence type="ECO:0000259" key="1">
    <source>
        <dbReference type="Pfam" id="PF12937"/>
    </source>
</evidence>
<dbReference type="Gene3D" id="1.20.1280.50">
    <property type="match status" value="1"/>
</dbReference>